<dbReference type="InterPro" id="IPR036412">
    <property type="entry name" value="HAD-like_sf"/>
</dbReference>
<dbReference type="EC" id="3.1.3.12" evidence="4"/>
<keyword evidence="4" id="KW-0479">Metal-binding</keyword>
<dbReference type="Proteomes" id="UP000248916">
    <property type="component" value="Unassembled WGS sequence"/>
</dbReference>
<evidence type="ECO:0000256" key="2">
    <source>
        <dbReference type="ARBA" id="ARBA00008770"/>
    </source>
</evidence>
<dbReference type="GO" id="GO:0005992">
    <property type="term" value="P:trehalose biosynthetic process"/>
    <property type="evidence" value="ECO:0007669"/>
    <property type="project" value="UniProtKB-UniPathway"/>
</dbReference>
<dbReference type="InterPro" id="IPR023214">
    <property type="entry name" value="HAD_sf"/>
</dbReference>
<evidence type="ECO:0000256" key="5">
    <source>
        <dbReference type="SAM" id="MobiDB-lite"/>
    </source>
</evidence>
<dbReference type="EMBL" id="QKZL01000010">
    <property type="protein sequence ID" value="PZX15266.1"/>
    <property type="molecule type" value="Genomic_DNA"/>
</dbReference>
<evidence type="ECO:0000256" key="4">
    <source>
        <dbReference type="RuleBase" id="RU361117"/>
    </source>
</evidence>
<comment type="catalytic activity">
    <reaction evidence="4">
        <text>alpha,alpha-trehalose 6-phosphate + H2O = alpha,alpha-trehalose + phosphate</text>
        <dbReference type="Rhea" id="RHEA:23420"/>
        <dbReference type="ChEBI" id="CHEBI:15377"/>
        <dbReference type="ChEBI" id="CHEBI:16551"/>
        <dbReference type="ChEBI" id="CHEBI:43474"/>
        <dbReference type="ChEBI" id="CHEBI:58429"/>
        <dbReference type="EC" id="3.1.3.12"/>
    </reaction>
</comment>
<accession>A0A2W7NPU2</accession>
<reference evidence="6 7" key="1">
    <citation type="submission" date="2018-06" db="EMBL/GenBank/DDBJ databases">
        <title>Genomic Encyclopedia of Archaeal and Bacterial Type Strains, Phase II (KMG-II): from individual species to whole genera.</title>
        <authorList>
            <person name="Goeker M."/>
        </authorList>
    </citation>
    <scope>NUCLEOTIDE SEQUENCE [LARGE SCALE GENOMIC DNA]</scope>
    <source>
        <strain evidence="6 7">DSM 22009</strain>
    </source>
</reference>
<name>A0A2W7NPU2_9RHOB</name>
<comment type="similarity">
    <text evidence="2 4">Belongs to the trehalose phosphatase family.</text>
</comment>
<comment type="function">
    <text evidence="4">Removes the phosphate from trehalose 6-phosphate to produce free trehalose.</text>
</comment>
<feature type="region of interest" description="Disordered" evidence="5">
    <location>
        <begin position="1"/>
        <end position="25"/>
    </location>
</feature>
<proteinExistence type="inferred from homology"/>
<organism evidence="6 7">
    <name type="scientific">Palleronia aestuarii</name>
    <dbReference type="NCBI Taxonomy" id="568105"/>
    <lineage>
        <taxon>Bacteria</taxon>
        <taxon>Pseudomonadati</taxon>
        <taxon>Pseudomonadota</taxon>
        <taxon>Alphaproteobacteria</taxon>
        <taxon>Rhodobacterales</taxon>
        <taxon>Roseobacteraceae</taxon>
        <taxon>Palleronia</taxon>
    </lineage>
</organism>
<evidence type="ECO:0000313" key="7">
    <source>
        <dbReference type="Proteomes" id="UP000248916"/>
    </source>
</evidence>
<dbReference type="OrthoDB" id="9814913at2"/>
<dbReference type="SUPFAM" id="SSF56784">
    <property type="entry name" value="HAD-like"/>
    <property type="match status" value="1"/>
</dbReference>
<dbReference type="InterPro" id="IPR003337">
    <property type="entry name" value="Trehalose_PPase"/>
</dbReference>
<dbReference type="InterPro" id="IPR006379">
    <property type="entry name" value="HAD-SF_hydro_IIB"/>
</dbReference>
<protein>
    <recommendedName>
        <fullName evidence="4">Trehalose 6-phosphate phosphatase</fullName>
        <ecNumber evidence="4">3.1.3.12</ecNumber>
    </recommendedName>
</protein>
<gene>
    <name evidence="6" type="ORF">LX81_02569</name>
</gene>
<comment type="cofactor">
    <cofactor evidence="4">
        <name>Mg(2+)</name>
        <dbReference type="ChEBI" id="CHEBI:18420"/>
    </cofactor>
</comment>
<dbReference type="PANTHER" id="PTHR43768:SF3">
    <property type="entry name" value="TREHALOSE 6-PHOSPHATE PHOSPHATASE"/>
    <property type="match status" value="1"/>
</dbReference>
<dbReference type="CDD" id="cd01627">
    <property type="entry name" value="HAD_TPP"/>
    <property type="match status" value="1"/>
</dbReference>
<dbReference type="UniPathway" id="UPA00299"/>
<comment type="caution">
    <text evidence="6">The sequence shown here is derived from an EMBL/GenBank/DDBJ whole genome shotgun (WGS) entry which is preliminary data.</text>
</comment>
<dbReference type="GO" id="GO:0004805">
    <property type="term" value="F:trehalose-phosphatase activity"/>
    <property type="evidence" value="ECO:0007669"/>
    <property type="project" value="UniProtKB-EC"/>
</dbReference>
<evidence type="ECO:0000313" key="6">
    <source>
        <dbReference type="EMBL" id="PZX15266.1"/>
    </source>
</evidence>
<comment type="pathway">
    <text evidence="1 4">Glycan biosynthesis; trehalose biosynthesis.</text>
</comment>
<dbReference type="NCBIfam" id="TIGR01484">
    <property type="entry name" value="HAD-SF-IIB"/>
    <property type="match status" value="1"/>
</dbReference>
<dbReference type="Gene3D" id="3.30.70.1020">
    <property type="entry name" value="Trehalose-6-phosphate phosphatase related protein, domain 2"/>
    <property type="match status" value="1"/>
</dbReference>
<dbReference type="NCBIfam" id="TIGR00685">
    <property type="entry name" value="T6PP"/>
    <property type="match status" value="1"/>
</dbReference>
<evidence type="ECO:0000256" key="3">
    <source>
        <dbReference type="ARBA" id="ARBA00022801"/>
    </source>
</evidence>
<dbReference type="AlphaFoldDB" id="A0A2W7NPU2"/>
<dbReference type="Gene3D" id="3.40.50.1000">
    <property type="entry name" value="HAD superfamily/HAD-like"/>
    <property type="match status" value="1"/>
</dbReference>
<keyword evidence="3 4" id="KW-0378">Hydrolase</keyword>
<dbReference type="Pfam" id="PF02358">
    <property type="entry name" value="Trehalose_PPase"/>
    <property type="match status" value="1"/>
</dbReference>
<evidence type="ECO:0000256" key="1">
    <source>
        <dbReference type="ARBA" id="ARBA00005199"/>
    </source>
</evidence>
<keyword evidence="7" id="KW-1185">Reference proteome</keyword>
<dbReference type="PANTHER" id="PTHR43768">
    <property type="entry name" value="TREHALOSE 6-PHOSPHATE PHOSPHATASE"/>
    <property type="match status" value="1"/>
</dbReference>
<keyword evidence="4" id="KW-0460">Magnesium</keyword>
<dbReference type="GO" id="GO:0046872">
    <property type="term" value="F:metal ion binding"/>
    <property type="evidence" value="ECO:0007669"/>
    <property type="project" value="UniProtKB-KW"/>
</dbReference>
<dbReference type="RefSeq" id="WP_111537696.1">
    <property type="nucleotide sequence ID" value="NZ_QKZL01000010.1"/>
</dbReference>
<sequence>MEEFRRRDANGGPAERTSTPHFEPLDLPDLDRTALFLDFDGTLVEIAARPDAVELPPGTETLLARLRAASGNATAIVSGRGLADLERMLPDYDGILVGSHGAERRIEGKRSVVDHGQGDTLRTVRDELAAWTDRNDGLLLEEKPASLVLHYRAAPDREADCAAMLDEMARHLTGFVVRPSKMALELMPETVSKSDAVRHLMETWQGRVPVAIGDDRTDEEMFAVADELGGLAIKVGDGDTSAACRVPDVPAVHDTLARWADRAEDA</sequence>
<dbReference type="InterPro" id="IPR044651">
    <property type="entry name" value="OTSB-like"/>
</dbReference>